<dbReference type="Gene3D" id="1.10.760.10">
    <property type="entry name" value="Cytochrome c-like domain"/>
    <property type="match status" value="2"/>
</dbReference>
<dbReference type="GO" id="GO:0005506">
    <property type="term" value="F:iron ion binding"/>
    <property type="evidence" value="ECO:0007669"/>
    <property type="project" value="InterPro"/>
</dbReference>
<comment type="subunit">
    <text evidence="19">Component of the cbb3-type cytochrome c oxidase.</text>
</comment>
<evidence type="ECO:0000256" key="9">
    <source>
        <dbReference type="ARBA" id="ARBA00022692"/>
    </source>
</evidence>
<evidence type="ECO:0000256" key="10">
    <source>
        <dbReference type="ARBA" id="ARBA00022723"/>
    </source>
</evidence>
<dbReference type="GO" id="GO:0006119">
    <property type="term" value="P:oxidative phosphorylation"/>
    <property type="evidence" value="ECO:0007669"/>
    <property type="project" value="UniProtKB-UniPathway"/>
</dbReference>
<keyword evidence="9 23" id="KW-0812">Transmembrane</keyword>
<evidence type="ECO:0000256" key="15">
    <source>
        <dbReference type="ARBA" id="ARBA00023002"/>
    </source>
</evidence>
<dbReference type="Pfam" id="PF00034">
    <property type="entry name" value="Cytochrom_C"/>
    <property type="match status" value="1"/>
</dbReference>
<evidence type="ECO:0000256" key="8">
    <source>
        <dbReference type="ARBA" id="ARBA00022660"/>
    </source>
</evidence>
<keyword evidence="11" id="KW-0677">Repeat</keyword>
<keyword evidence="5 19" id="KW-1003">Cell membrane</keyword>
<dbReference type="GO" id="GO:0009055">
    <property type="term" value="F:electron transfer activity"/>
    <property type="evidence" value="ECO:0007669"/>
    <property type="project" value="InterPro"/>
</dbReference>
<organism evidence="25 26">
    <name type="scientific">Paracoccus haematequi</name>
    <dbReference type="NCBI Taxonomy" id="2491866"/>
    <lineage>
        <taxon>Bacteria</taxon>
        <taxon>Pseudomonadati</taxon>
        <taxon>Pseudomonadota</taxon>
        <taxon>Alphaproteobacteria</taxon>
        <taxon>Rhodobacterales</taxon>
        <taxon>Paracoccaceae</taxon>
        <taxon>Paracoccus</taxon>
    </lineage>
</organism>
<feature type="binding site" description="covalent" evidence="21">
    <location>
        <position position="177"/>
    </location>
    <ligand>
        <name>heme c</name>
        <dbReference type="ChEBI" id="CHEBI:61717"/>
        <label>1</label>
    </ligand>
</feature>
<keyword evidence="18 19" id="KW-0472">Membrane</keyword>
<dbReference type="NCBIfam" id="TIGR00782">
    <property type="entry name" value="ccoP"/>
    <property type="match status" value="1"/>
</dbReference>
<feature type="compositionally biased region" description="Basic and acidic residues" evidence="22">
    <location>
        <begin position="22"/>
        <end position="47"/>
    </location>
</feature>
<evidence type="ECO:0000256" key="1">
    <source>
        <dbReference type="ARBA" id="ARBA00004533"/>
    </source>
</evidence>
<evidence type="ECO:0000256" key="14">
    <source>
        <dbReference type="ARBA" id="ARBA00022989"/>
    </source>
</evidence>
<feature type="binding site" description="axial binding residue" evidence="20">
    <location>
        <position position="319"/>
    </location>
    <ligand>
        <name>heme c</name>
        <dbReference type="ChEBI" id="CHEBI:61717"/>
        <label>1</label>
    </ligand>
    <ligandPart>
        <name>Fe</name>
        <dbReference type="ChEBI" id="CHEBI:18248"/>
    </ligandPart>
</feature>
<dbReference type="InterPro" id="IPR032858">
    <property type="entry name" value="CcoP_N"/>
</dbReference>
<dbReference type="EMBL" id="UZWE01000024">
    <property type="protein sequence ID" value="VDS07950.1"/>
    <property type="molecule type" value="Genomic_DNA"/>
</dbReference>
<dbReference type="InterPro" id="IPR050597">
    <property type="entry name" value="Cytochrome_c_Oxidase_Subunit"/>
</dbReference>
<comment type="subcellular location">
    <subcellularLocation>
        <location evidence="1 19">Cell inner membrane</location>
    </subcellularLocation>
</comment>
<dbReference type="PRINTS" id="PR00605">
    <property type="entry name" value="CYTCHROMECIC"/>
</dbReference>
<keyword evidence="10 19" id="KW-0479">Metal-binding</keyword>
<dbReference type="InterPro" id="IPR004678">
    <property type="entry name" value="Cyt_c_oxidase_cbb3_su3"/>
</dbReference>
<evidence type="ECO:0000256" key="13">
    <source>
        <dbReference type="ARBA" id="ARBA00022982"/>
    </source>
</evidence>
<reference evidence="25 26" key="1">
    <citation type="submission" date="2018-12" db="EMBL/GenBank/DDBJ databases">
        <authorList>
            <person name="Criscuolo A."/>
        </authorList>
    </citation>
    <scope>NUCLEOTIDE SEQUENCE [LARGE SCALE GENOMIC DNA]</scope>
    <source>
        <strain evidence="25">ACIP1116241</strain>
    </source>
</reference>
<evidence type="ECO:0000256" key="7">
    <source>
        <dbReference type="ARBA" id="ARBA00022617"/>
    </source>
</evidence>
<dbReference type="GO" id="GO:0005886">
    <property type="term" value="C:plasma membrane"/>
    <property type="evidence" value="ECO:0007669"/>
    <property type="project" value="UniProtKB-SubCell"/>
</dbReference>
<evidence type="ECO:0000256" key="23">
    <source>
        <dbReference type="SAM" id="Phobius"/>
    </source>
</evidence>
<dbReference type="SUPFAM" id="SSF46626">
    <property type="entry name" value="Cytochrome c"/>
    <property type="match status" value="2"/>
</dbReference>
<evidence type="ECO:0000256" key="3">
    <source>
        <dbReference type="ARBA" id="ARBA00006113"/>
    </source>
</evidence>
<evidence type="ECO:0000256" key="20">
    <source>
        <dbReference type="PIRSR" id="PIRSR000006-1"/>
    </source>
</evidence>
<keyword evidence="12 19" id="KW-0375">Hydrogen ion transport</keyword>
<feature type="binding site" description="covalent" evidence="21">
    <location>
        <position position="277"/>
    </location>
    <ligand>
        <name>heme c</name>
        <dbReference type="ChEBI" id="CHEBI:61717"/>
        <label>2</label>
    </ligand>
</feature>
<feature type="compositionally biased region" description="Basic and acidic residues" evidence="22">
    <location>
        <begin position="1"/>
        <end position="13"/>
    </location>
</feature>
<evidence type="ECO:0000256" key="19">
    <source>
        <dbReference type="PIRNR" id="PIRNR000006"/>
    </source>
</evidence>
<feature type="domain" description="Cytochrome c" evidence="24">
    <location>
        <begin position="164"/>
        <end position="254"/>
    </location>
</feature>
<sequence>MAEDKDKPVDPHIDPANPDNRVSLERHAADSEHAAKIAGEIPERPRPDQPVAPKMRKPARRGRLVKEVGSTGHQWDGITEYDNPMPRWWLWTFYATIIWAVGYVVAYPAIPLVNRATQGLLGTDYRQEVAAEIDRFDQANAAIQTRLAEVELAAIPADPELLSYATNAGGAVFRTWCAQCHGSGAGGARGYPNLLDNDWLWGGTLEDIHLTVQHGIRDPQDGDTRYSEMPHFGSDGILDRTQIDQVVNHVLSLSDLPHDPAKAAEGAQVYADNCSACHMEDGTGDRSQGAPNLADAVWLYGNDHATLTRIVSEGPYGVMPSWSARLSEAEIRAVATYVHGLGGGE</sequence>
<evidence type="ECO:0000256" key="5">
    <source>
        <dbReference type="ARBA" id="ARBA00022475"/>
    </source>
</evidence>
<feature type="region of interest" description="Disordered" evidence="22">
    <location>
        <begin position="1"/>
        <end position="61"/>
    </location>
</feature>
<dbReference type="PROSITE" id="PS51007">
    <property type="entry name" value="CYTC"/>
    <property type="match status" value="2"/>
</dbReference>
<feature type="domain" description="Cytochrome c" evidence="24">
    <location>
        <begin position="261"/>
        <end position="342"/>
    </location>
</feature>
<dbReference type="Pfam" id="PF14715">
    <property type="entry name" value="FixP_N"/>
    <property type="match status" value="1"/>
</dbReference>
<dbReference type="GO" id="GO:0016491">
    <property type="term" value="F:oxidoreductase activity"/>
    <property type="evidence" value="ECO:0007669"/>
    <property type="project" value="UniProtKB-KW"/>
</dbReference>
<keyword evidence="13 19" id="KW-0249">Electron transport</keyword>
<dbReference type="UniPathway" id="UPA00705"/>
<dbReference type="InterPro" id="IPR038414">
    <property type="entry name" value="CcoP_N_sf"/>
</dbReference>
<evidence type="ECO:0000256" key="12">
    <source>
        <dbReference type="ARBA" id="ARBA00022781"/>
    </source>
</evidence>
<proteinExistence type="inferred from homology"/>
<feature type="binding site" description="axial binding residue" evidence="20">
    <location>
        <position position="229"/>
    </location>
    <ligand>
        <name>heme c</name>
        <dbReference type="ChEBI" id="CHEBI:61717"/>
        <label>2</label>
    </ligand>
    <ligandPart>
        <name>Fe</name>
        <dbReference type="ChEBI" id="CHEBI:18248"/>
    </ligandPart>
</feature>
<comment type="cofactor">
    <cofactor evidence="19 21">
        <name>heme c</name>
        <dbReference type="ChEBI" id="CHEBI:61717"/>
    </cofactor>
    <text evidence="19 21">Binds 2 heme C groups per subunit.</text>
</comment>
<dbReference type="InterPro" id="IPR008168">
    <property type="entry name" value="Cyt_C_IC"/>
</dbReference>
<feature type="binding site" description="covalent" evidence="21">
    <location>
        <position position="180"/>
    </location>
    <ligand>
        <name>heme c</name>
        <dbReference type="ChEBI" id="CHEBI:61717"/>
        <label>1</label>
    </ligand>
</feature>
<feature type="binding site" description="axial binding residue" evidence="20">
    <location>
        <position position="278"/>
    </location>
    <ligand>
        <name>heme c</name>
        <dbReference type="ChEBI" id="CHEBI:61717"/>
        <label>2</label>
    </ligand>
    <ligandPart>
        <name>Fe</name>
        <dbReference type="ChEBI" id="CHEBI:18248"/>
    </ligandPart>
</feature>
<evidence type="ECO:0000256" key="21">
    <source>
        <dbReference type="PIRSR" id="PIRSR000006-2"/>
    </source>
</evidence>
<evidence type="ECO:0000256" key="11">
    <source>
        <dbReference type="ARBA" id="ARBA00022737"/>
    </source>
</evidence>
<keyword evidence="16 19" id="KW-0408">Iron</keyword>
<evidence type="ECO:0000256" key="16">
    <source>
        <dbReference type="ARBA" id="ARBA00023004"/>
    </source>
</evidence>
<dbReference type="OrthoDB" id="9811281at2"/>
<keyword evidence="14 23" id="KW-1133">Transmembrane helix</keyword>
<dbReference type="InterPro" id="IPR036909">
    <property type="entry name" value="Cyt_c-like_dom_sf"/>
</dbReference>
<dbReference type="GO" id="GO:1902600">
    <property type="term" value="P:proton transmembrane transport"/>
    <property type="evidence" value="ECO:0007669"/>
    <property type="project" value="UniProtKB-KW"/>
</dbReference>
<evidence type="ECO:0000313" key="26">
    <source>
        <dbReference type="Proteomes" id="UP000270743"/>
    </source>
</evidence>
<dbReference type="PIRSF" id="PIRSF000006">
    <property type="entry name" value="Cbb3-Cox_fixP"/>
    <property type="match status" value="1"/>
</dbReference>
<feature type="binding site" description="covalent" evidence="21">
    <location>
        <position position="274"/>
    </location>
    <ligand>
        <name>heme c</name>
        <dbReference type="ChEBI" id="CHEBI:61717"/>
        <label>2</label>
    </ligand>
</feature>
<evidence type="ECO:0000256" key="22">
    <source>
        <dbReference type="SAM" id="MobiDB-lite"/>
    </source>
</evidence>
<keyword evidence="26" id="KW-1185">Reference proteome</keyword>
<keyword evidence="15 19" id="KW-0560">Oxidoreductase</keyword>
<dbReference type="AlphaFoldDB" id="A0A447IKH7"/>
<comment type="pathway">
    <text evidence="2 19">Energy metabolism; oxidative phosphorylation.</text>
</comment>
<evidence type="ECO:0000256" key="6">
    <source>
        <dbReference type="ARBA" id="ARBA00022519"/>
    </source>
</evidence>
<comment type="similarity">
    <text evidence="3 19">Belongs to the CcoP / FixP family.</text>
</comment>
<evidence type="ECO:0000256" key="4">
    <source>
        <dbReference type="ARBA" id="ARBA00022448"/>
    </source>
</evidence>
<dbReference type="Proteomes" id="UP000270743">
    <property type="component" value="Unassembled WGS sequence"/>
</dbReference>
<keyword evidence="7 19" id="KW-0349">Heme</keyword>
<feature type="binding site" description="axial binding residue" evidence="20">
    <location>
        <position position="181"/>
    </location>
    <ligand>
        <name>heme c</name>
        <dbReference type="ChEBI" id="CHEBI:61717"/>
        <label>1</label>
    </ligand>
    <ligandPart>
        <name>Fe</name>
        <dbReference type="ChEBI" id="CHEBI:18248"/>
    </ligandPart>
</feature>
<name>A0A447IKH7_9RHOB</name>
<protein>
    <recommendedName>
        <fullName evidence="19">Cbb3-type cytochrome c oxidase subunit</fullName>
    </recommendedName>
</protein>
<evidence type="ECO:0000256" key="17">
    <source>
        <dbReference type="ARBA" id="ARBA00023065"/>
    </source>
</evidence>
<evidence type="ECO:0000313" key="25">
    <source>
        <dbReference type="EMBL" id="VDS07950.1"/>
    </source>
</evidence>
<dbReference type="Gene3D" id="6.10.280.130">
    <property type="match status" value="1"/>
</dbReference>
<evidence type="ECO:0000259" key="24">
    <source>
        <dbReference type="PROSITE" id="PS51007"/>
    </source>
</evidence>
<comment type="function">
    <text evidence="19">C-type cytochrome. Part of the cbb3-type cytochrome c oxidase complex.</text>
</comment>
<dbReference type="PANTHER" id="PTHR33751">
    <property type="entry name" value="CBB3-TYPE CYTOCHROME C OXIDASE SUBUNIT FIXP"/>
    <property type="match status" value="1"/>
</dbReference>
<dbReference type="Pfam" id="PF13442">
    <property type="entry name" value="Cytochrome_CBB3"/>
    <property type="match status" value="1"/>
</dbReference>
<dbReference type="GO" id="GO:0020037">
    <property type="term" value="F:heme binding"/>
    <property type="evidence" value="ECO:0007669"/>
    <property type="project" value="InterPro"/>
</dbReference>
<keyword evidence="6 19" id="KW-0997">Cell inner membrane</keyword>
<evidence type="ECO:0000256" key="2">
    <source>
        <dbReference type="ARBA" id="ARBA00004673"/>
    </source>
</evidence>
<keyword evidence="8 19" id="KW-0679">Respiratory chain</keyword>
<gene>
    <name evidence="25" type="primary">ccoP</name>
    <name evidence="25" type="ORF">PARHAE_01131</name>
</gene>
<keyword evidence="4 19" id="KW-0813">Transport</keyword>
<feature type="transmembrane region" description="Helical" evidence="23">
    <location>
        <begin position="88"/>
        <end position="110"/>
    </location>
</feature>
<dbReference type="PANTHER" id="PTHR33751:SF1">
    <property type="entry name" value="CBB3-TYPE CYTOCHROME C OXIDASE SUBUNIT FIXP"/>
    <property type="match status" value="1"/>
</dbReference>
<accession>A0A447IKH7</accession>
<evidence type="ECO:0000256" key="18">
    <source>
        <dbReference type="ARBA" id="ARBA00023136"/>
    </source>
</evidence>
<dbReference type="InterPro" id="IPR009056">
    <property type="entry name" value="Cyt_c-like_dom"/>
</dbReference>
<keyword evidence="17 19" id="KW-0406">Ion transport</keyword>